<organism evidence="1 2">
    <name type="scientific">Fusarium keratoplasticum</name>
    <dbReference type="NCBI Taxonomy" id="1328300"/>
    <lineage>
        <taxon>Eukaryota</taxon>
        <taxon>Fungi</taxon>
        <taxon>Dikarya</taxon>
        <taxon>Ascomycota</taxon>
        <taxon>Pezizomycotina</taxon>
        <taxon>Sordariomycetes</taxon>
        <taxon>Hypocreomycetidae</taxon>
        <taxon>Hypocreales</taxon>
        <taxon>Nectriaceae</taxon>
        <taxon>Fusarium</taxon>
        <taxon>Fusarium solani species complex</taxon>
    </lineage>
</organism>
<evidence type="ECO:0000313" key="2">
    <source>
        <dbReference type="Proteomes" id="UP001065298"/>
    </source>
</evidence>
<name>A0ACC0QBE9_9HYPO</name>
<accession>A0ACC0QBE9</accession>
<keyword evidence="2" id="KW-1185">Reference proteome</keyword>
<evidence type="ECO:0000313" key="1">
    <source>
        <dbReference type="EMBL" id="KAI8649264.1"/>
    </source>
</evidence>
<sequence length="285" mass="32123">MSSTTENLKLQFPDLEWQKLPDPKHHQAYVYHGFMPEKTTIKKGHMRAPGRRPFLSDTIYERDVGIPLRDGVILYADIFRPVESDHQHKVPAILPWSPCGKTGTGTEQYESLAPFRAGLRLDQTSGYDKFQGPDPADWGQQEAEDIYNAIDWASKQAWSNGCIDMAGTSWLAISQINFASRLAHPALKALAPWESRNDIYRDTLARGGKKHNPALHKFLLAGFAGPNTVENMPAMLPKHPLYDEYWASKYIHTENITVPMSVVASYSSQLHSRGAFHTFWTAKSA</sequence>
<dbReference type="EMBL" id="CM046515">
    <property type="protein sequence ID" value="KAI8649264.1"/>
    <property type="molecule type" value="Genomic_DNA"/>
</dbReference>
<proteinExistence type="predicted"/>
<gene>
    <name evidence="1" type="ORF">NCS57_01463000</name>
</gene>
<protein>
    <submittedName>
        <fullName evidence="1">PepX-C domain-containing protein</fullName>
    </submittedName>
</protein>
<reference evidence="1" key="1">
    <citation type="submission" date="2022-06" db="EMBL/GenBank/DDBJ databases">
        <title>Fusarium solani species complex genomes reveal bases of compartmentalisation and animal pathogenesis.</title>
        <authorList>
            <person name="Tsai I.J."/>
        </authorList>
    </citation>
    <scope>NUCLEOTIDE SEQUENCE</scope>
    <source>
        <strain evidence="1">Fu6.1</strain>
    </source>
</reference>
<comment type="caution">
    <text evidence="1">The sequence shown here is derived from an EMBL/GenBank/DDBJ whole genome shotgun (WGS) entry which is preliminary data.</text>
</comment>
<dbReference type="Proteomes" id="UP001065298">
    <property type="component" value="Chromosome 13"/>
</dbReference>